<dbReference type="GO" id="GO:0034599">
    <property type="term" value="P:cellular response to oxidative stress"/>
    <property type="evidence" value="ECO:0007669"/>
    <property type="project" value="TreeGrafter"/>
</dbReference>
<keyword evidence="5" id="KW-0049">Antioxidant</keyword>
<evidence type="ECO:0000256" key="9">
    <source>
        <dbReference type="ARBA" id="ARBA00032824"/>
    </source>
</evidence>
<dbReference type="OrthoDB" id="9812811at2"/>
<dbReference type="Gene3D" id="3.40.30.10">
    <property type="entry name" value="Glutaredoxin"/>
    <property type="match status" value="1"/>
</dbReference>
<evidence type="ECO:0000256" key="10">
    <source>
        <dbReference type="ARBA" id="ARBA00038489"/>
    </source>
</evidence>
<evidence type="ECO:0000256" key="6">
    <source>
        <dbReference type="ARBA" id="ARBA00023002"/>
    </source>
</evidence>
<dbReference type="CDD" id="cd03017">
    <property type="entry name" value="PRX_BCP"/>
    <property type="match status" value="1"/>
</dbReference>
<evidence type="ECO:0000256" key="11">
    <source>
        <dbReference type="ARBA" id="ARBA00042639"/>
    </source>
</evidence>
<dbReference type="FunFam" id="3.40.30.10:FF:000007">
    <property type="entry name" value="Thioredoxin-dependent thiol peroxidase"/>
    <property type="match status" value="1"/>
</dbReference>
<accession>W0DF92</accession>
<dbReference type="InterPro" id="IPR036249">
    <property type="entry name" value="Thioredoxin-like_sf"/>
</dbReference>
<protein>
    <recommendedName>
        <fullName evidence="3">thioredoxin-dependent peroxiredoxin</fullName>
        <ecNumber evidence="3">1.11.1.24</ecNumber>
    </recommendedName>
    <alternativeName>
        <fullName evidence="9">Thioredoxin peroxidase</fullName>
    </alternativeName>
    <alternativeName>
        <fullName evidence="11">Thioredoxin-dependent peroxiredoxin Bcp</fullName>
    </alternativeName>
</protein>
<comment type="similarity">
    <text evidence="10">Belongs to the peroxiredoxin family. BCP/PrxQ subfamily.</text>
</comment>
<organism evidence="15">
    <name type="scientific">Thermocrinis ruber</name>
    <dbReference type="NCBI Taxonomy" id="75906"/>
    <lineage>
        <taxon>Bacteria</taxon>
        <taxon>Pseudomonadati</taxon>
        <taxon>Aquificota</taxon>
        <taxon>Aquificia</taxon>
        <taxon>Aquificales</taxon>
        <taxon>Aquificaceae</taxon>
        <taxon>Thermocrinis</taxon>
    </lineage>
</organism>
<evidence type="ECO:0000259" key="13">
    <source>
        <dbReference type="PROSITE" id="PS51352"/>
    </source>
</evidence>
<evidence type="ECO:0000256" key="1">
    <source>
        <dbReference type="ARBA" id="ARBA00003330"/>
    </source>
</evidence>
<evidence type="ECO:0000313" key="14">
    <source>
        <dbReference type="EMBL" id="AHE95678.1"/>
    </source>
</evidence>
<comment type="catalytic activity">
    <reaction evidence="12">
        <text>a hydroperoxide + [thioredoxin]-dithiol = an alcohol + [thioredoxin]-disulfide + H2O</text>
        <dbReference type="Rhea" id="RHEA:62620"/>
        <dbReference type="Rhea" id="RHEA-COMP:10698"/>
        <dbReference type="Rhea" id="RHEA-COMP:10700"/>
        <dbReference type="ChEBI" id="CHEBI:15377"/>
        <dbReference type="ChEBI" id="CHEBI:29950"/>
        <dbReference type="ChEBI" id="CHEBI:30879"/>
        <dbReference type="ChEBI" id="CHEBI:35924"/>
        <dbReference type="ChEBI" id="CHEBI:50058"/>
        <dbReference type="EC" id="1.11.1.24"/>
    </reaction>
</comment>
<dbReference type="GO" id="GO:0005737">
    <property type="term" value="C:cytoplasm"/>
    <property type="evidence" value="ECO:0007669"/>
    <property type="project" value="TreeGrafter"/>
</dbReference>
<evidence type="ECO:0000313" key="15">
    <source>
        <dbReference type="Proteomes" id="UP000018914"/>
    </source>
</evidence>
<dbReference type="GO" id="GO:0008379">
    <property type="term" value="F:thioredoxin peroxidase activity"/>
    <property type="evidence" value="ECO:0007669"/>
    <property type="project" value="TreeGrafter"/>
</dbReference>
<comment type="subunit">
    <text evidence="2">Monomer.</text>
</comment>
<dbReference type="InterPro" id="IPR000866">
    <property type="entry name" value="AhpC/TSA"/>
</dbReference>
<dbReference type="Pfam" id="PF00578">
    <property type="entry name" value="AhpC-TSA"/>
    <property type="match status" value="1"/>
</dbReference>
<dbReference type="InterPro" id="IPR050924">
    <property type="entry name" value="Peroxiredoxin_BCP/PrxQ"/>
</dbReference>
<dbReference type="PROSITE" id="PS51352">
    <property type="entry name" value="THIOREDOXIN_2"/>
    <property type="match status" value="1"/>
</dbReference>
<evidence type="ECO:0000256" key="2">
    <source>
        <dbReference type="ARBA" id="ARBA00011245"/>
    </source>
</evidence>
<dbReference type="STRING" id="75906.THERU_02210"/>
<sequence>MKAFLIKLLTLLGFVEAGNLIQEGQPAYNFNLLNEEGKPVQLSQYRGKWVVLYFYPKADTPGCTTQGKEYSRLYDKFLSNNAVVFGVSTDDVPTIKRFKEKYNFRHSLLSDPKGEVAKAYGVKLFFGMCSRDTVLINPEGKVEKIYRGVDPKGDPNQVLSYITSKAKNY</sequence>
<keyword evidence="15" id="KW-1185">Reference proteome</keyword>
<gene>
    <name evidence="14" type="ORF">THERU_02210</name>
</gene>
<name>W0DF92_9AQUI</name>
<dbReference type="PANTHER" id="PTHR42801">
    <property type="entry name" value="THIOREDOXIN-DEPENDENT PEROXIDE REDUCTASE"/>
    <property type="match status" value="1"/>
</dbReference>
<evidence type="ECO:0000256" key="7">
    <source>
        <dbReference type="ARBA" id="ARBA00023157"/>
    </source>
</evidence>
<evidence type="ECO:0000256" key="12">
    <source>
        <dbReference type="ARBA" id="ARBA00049091"/>
    </source>
</evidence>
<keyword evidence="4" id="KW-0575">Peroxidase</keyword>
<evidence type="ECO:0000256" key="3">
    <source>
        <dbReference type="ARBA" id="ARBA00013017"/>
    </source>
</evidence>
<keyword evidence="6" id="KW-0560">Oxidoreductase</keyword>
<dbReference type="EC" id="1.11.1.24" evidence="3"/>
<dbReference type="EMBL" id="CP007028">
    <property type="protein sequence ID" value="AHE95678.1"/>
    <property type="molecule type" value="Genomic_DNA"/>
</dbReference>
<dbReference type="PANTHER" id="PTHR42801:SF4">
    <property type="entry name" value="AHPC_TSA FAMILY PROTEIN"/>
    <property type="match status" value="1"/>
</dbReference>
<dbReference type="Proteomes" id="UP000018914">
    <property type="component" value="Chromosome"/>
</dbReference>
<dbReference type="RefSeq" id="WP_025305650.1">
    <property type="nucleotide sequence ID" value="NZ_CP007028.1"/>
</dbReference>
<feature type="domain" description="Thioredoxin" evidence="13">
    <location>
        <begin position="21"/>
        <end position="167"/>
    </location>
</feature>
<evidence type="ECO:0000256" key="8">
    <source>
        <dbReference type="ARBA" id="ARBA00023284"/>
    </source>
</evidence>
<dbReference type="KEGG" id="trd:THERU_02210"/>
<reference evidence="14 15" key="1">
    <citation type="submission" date="2013-12" db="EMBL/GenBank/DDBJ databases">
        <authorList>
            <consortium name="DOE Joint Genome Institute"/>
            <person name="Eisen J."/>
            <person name="Huntemann M."/>
            <person name="Han J."/>
            <person name="Chen A."/>
            <person name="Kyrpides N."/>
            <person name="Mavromatis K."/>
            <person name="Markowitz V."/>
            <person name="Palaniappan K."/>
            <person name="Ivanova N."/>
            <person name="Schaumberg A."/>
            <person name="Pati A."/>
            <person name="Liolios K."/>
            <person name="Nordberg H.P."/>
            <person name="Cantor M.N."/>
            <person name="Hua S.X."/>
            <person name="Woyke T."/>
        </authorList>
    </citation>
    <scope>NUCLEOTIDE SEQUENCE [LARGE SCALE GENOMIC DNA]</scope>
    <source>
        <strain evidence="14 15">DSM 23557</strain>
    </source>
</reference>
<evidence type="ECO:0000256" key="5">
    <source>
        <dbReference type="ARBA" id="ARBA00022862"/>
    </source>
</evidence>
<keyword evidence="7" id="KW-1015">Disulfide bond</keyword>
<dbReference type="AlphaFoldDB" id="W0DF92"/>
<dbReference type="eggNOG" id="COG1225">
    <property type="taxonomic scope" value="Bacteria"/>
</dbReference>
<dbReference type="SUPFAM" id="SSF52833">
    <property type="entry name" value="Thioredoxin-like"/>
    <property type="match status" value="1"/>
</dbReference>
<proteinExistence type="inferred from homology"/>
<comment type="function">
    <text evidence="1">Thiol-specific peroxidase that catalyzes the reduction of hydrogen peroxide and organic hydroperoxides to water and alcohols, respectively. Plays a role in cell protection against oxidative stress by detoxifying peroxides and as sensor of hydrogen peroxide-mediated signaling events.</text>
</comment>
<dbReference type="GO" id="GO:0045454">
    <property type="term" value="P:cell redox homeostasis"/>
    <property type="evidence" value="ECO:0007669"/>
    <property type="project" value="TreeGrafter"/>
</dbReference>
<dbReference type="InterPro" id="IPR013766">
    <property type="entry name" value="Thioredoxin_domain"/>
</dbReference>
<dbReference type="PATRIC" id="fig|75906.3.peg.434"/>
<dbReference type="HOGENOM" id="CLU_042529_14_2_0"/>
<evidence type="ECO:0000256" key="4">
    <source>
        <dbReference type="ARBA" id="ARBA00022559"/>
    </source>
</evidence>
<keyword evidence="8" id="KW-0676">Redox-active center</keyword>